<evidence type="ECO:0000256" key="1">
    <source>
        <dbReference type="SAM" id="Phobius"/>
    </source>
</evidence>
<accession>A0A2S6C4D0</accession>
<feature type="transmembrane region" description="Helical" evidence="1">
    <location>
        <begin position="54"/>
        <end position="73"/>
    </location>
</feature>
<reference evidence="4" key="1">
    <citation type="journal article" date="2017" name="bioRxiv">
        <title>Conservation of a gene cluster reveals novel cercosporin biosynthetic mechanisms and extends production to the genus Colletotrichum.</title>
        <authorList>
            <person name="de Jonge R."/>
            <person name="Ebert M.K."/>
            <person name="Huitt-Roehl C.R."/>
            <person name="Pal P."/>
            <person name="Suttle J.C."/>
            <person name="Spanner R.E."/>
            <person name="Neubauer J.D."/>
            <person name="Jurick W.M.II."/>
            <person name="Stott K.A."/>
            <person name="Secor G.A."/>
            <person name="Thomma B.P.H.J."/>
            <person name="Van de Peer Y."/>
            <person name="Townsend C.A."/>
            <person name="Bolton M.D."/>
        </authorList>
    </citation>
    <scope>NUCLEOTIDE SEQUENCE [LARGE SCALE GENOMIC DNA]</scope>
    <source>
        <strain evidence="4">CBS538.71</strain>
    </source>
</reference>
<dbReference type="PANTHER" id="PTHR37019:SF1">
    <property type="entry name" value="EXPERA DOMAIN-CONTAINING PROTEIN"/>
    <property type="match status" value="1"/>
</dbReference>
<keyword evidence="1" id="KW-0472">Membrane</keyword>
<dbReference type="EMBL" id="PNEN01000560">
    <property type="protein sequence ID" value="PPJ54594.1"/>
    <property type="molecule type" value="Genomic_DNA"/>
</dbReference>
<dbReference type="OrthoDB" id="5313995at2759"/>
<evidence type="ECO:0000313" key="3">
    <source>
        <dbReference type="EMBL" id="PPJ54594.1"/>
    </source>
</evidence>
<feature type="transmembrane region" description="Helical" evidence="1">
    <location>
        <begin position="121"/>
        <end position="142"/>
    </location>
</feature>
<comment type="caution">
    <text evidence="3">The sequence shown here is derived from an EMBL/GenBank/DDBJ whole genome shotgun (WGS) entry which is preliminary data.</text>
</comment>
<evidence type="ECO:0000313" key="4">
    <source>
        <dbReference type="Proteomes" id="UP000237631"/>
    </source>
</evidence>
<keyword evidence="1" id="KW-1133">Transmembrane helix</keyword>
<feature type="domain" description="DUF7704" evidence="2">
    <location>
        <begin position="5"/>
        <end position="139"/>
    </location>
</feature>
<dbReference type="Pfam" id="PF24803">
    <property type="entry name" value="DUF7704"/>
    <property type="match status" value="1"/>
</dbReference>
<keyword evidence="4" id="KW-1185">Reference proteome</keyword>
<dbReference type="AlphaFoldDB" id="A0A2S6C4D0"/>
<dbReference type="Proteomes" id="UP000237631">
    <property type="component" value="Unassembled WGS sequence"/>
</dbReference>
<evidence type="ECO:0000259" key="2">
    <source>
        <dbReference type="Pfam" id="PF24803"/>
    </source>
</evidence>
<gene>
    <name evidence="3" type="ORF">CBER1_06174</name>
</gene>
<proteinExistence type="predicted"/>
<organism evidence="3 4">
    <name type="scientific">Cercospora berteroae</name>
    <dbReference type="NCBI Taxonomy" id="357750"/>
    <lineage>
        <taxon>Eukaryota</taxon>
        <taxon>Fungi</taxon>
        <taxon>Dikarya</taxon>
        <taxon>Ascomycota</taxon>
        <taxon>Pezizomycotina</taxon>
        <taxon>Dothideomycetes</taxon>
        <taxon>Dothideomycetidae</taxon>
        <taxon>Mycosphaerellales</taxon>
        <taxon>Mycosphaerellaceae</taxon>
        <taxon>Cercospora</taxon>
    </lineage>
</organism>
<protein>
    <recommendedName>
        <fullName evidence="2">DUF7704 domain-containing protein</fullName>
    </recommendedName>
</protein>
<keyword evidence="1" id="KW-0812">Transmembrane</keyword>
<name>A0A2S6C4D0_9PEZI</name>
<dbReference type="PANTHER" id="PTHR37019">
    <property type="entry name" value="CHROMOSOME 1, WHOLE GENOME SHOTGUN SEQUENCE"/>
    <property type="match status" value="1"/>
</dbReference>
<sequence length="152" mass="17111">MPSPIPKPYTLFFTTLDPLIALSGIYMMFFTPALVTDAFIPSSLSPYNPLQTFFQHQLGGALLMCVILQLFLLRKTNEIWIWKTLQAGQLVYDFALLYSIFNALHQQGRMDPRVYRAEDWGNIGIVGVCAIVRGLFCFRVGLEGDGKGSKRA</sequence>
<feature type="transmembrane region" description="Helical" evidence="1">
    <location>
        <begin position="12"/>
        <end position="34"/>
    </location>
</feature>
<dbReference type="InterPro" id="IPR056121">
    <property type="entry name" value="DUF7704"/>
</dbReference>